<sequence>MAVDQPVRPVAPFPQVKAYDEEKYMNSDRKAFTRLLLGCTTVSLAGNVAYAVERGAVTPVSIALAAVAPILLPVGVHFIPKAARVRRGARFAVTVAVIVAAVAAFVLSFEALSGLMRMRGHDGWTAYLLPVAIDVLAAAAAYALVVEPDAVREEAPVAQRVEAPATRDAEPARAATQTESVRDAELDEPATHAATQRDALRDADTDELPVTRGESREADAKHGDEAATSRRLTAVPTPRPAATHAPASLATQTVADRDADGDSEHLRRAELLVDAGRTTASVDVVRRVLRGKANGDSNRELAAATGITESAVQRIVKAARELEAAEPALA</sequence>
<keyword evidence="4" id="KW-1185">Reference proteome</keyword>
<dbReference type="Proteomes" id="UP001190466">
    <property type="component" value="Chromosome"/>
</dbReference>
<keyword evidence="2" id="KW-0812">Transmembrane</keyword>
<keyword evidence="2" id="KW-0472">Membrane</keyword>
<feature type="compositionally biased region" description="Basic and acidic residues" evidence="1">
    <location>
        <begin position="213"/>
        <end position="228"/>
    </location>
</feature>
<gene>
    <name evidence="3" type="ORF">MU0050_000675</name>
</gene>
<dbReference type="RefSeq" id="WP_316514258.1">
    <property type="nucleotide sequence ID" value="NZ_OY726395.1"/>
</dbReference>
<evidence type="ECO:0008006" key="5">
    <source>
        <dbReference type="Google" id="ProtNLM"/>
    </source>
</evidence>
<feature type="compositionally biased region" description="Low complexity" evidence="1">
    <location>
        <begin position="230"/>
        <end position="247"/>
    </location>
</feature>
<dbReference type="EMBL" id="OY726395">
    <property type="protein sequence ID" value="CAJ1579762.1"/>
    <property type="molecule type" value="Genomic_DNA"/>
</dbReference>
<proteinExistence type="predicted"/>
<feature type="region of interest" description="Disordered" evidence="1">
    <location>
        <begin position="155"/>
        <end position="262"/>
    </location>
</feature>
<reference evidence="3 4" key="1">
    <citation type="submission" date="2023-08" db="EMBL/GenBank/DDBJ databases">
        <authorList>
            <person name="Folkvardsen B D."/>
            <person name="Norman A."/>
        </authorList>
    </citation>
    <scope>NUCLEOTIDE SEQUENCE [LARGE SCALE GENOMIC DNA]</scope>
    <source>
        <strain evidence="3 4">Mu0050</strain>
    </source>
</reference>
<protein>
    <recommendedName>
        <fullName evidence="5">DUF2637 domain-containing protein</fullName>
    </recommendedName>
</protein>
<feature type="transmembrane region" description="Helical" evidence="2">
    <location>
        <begin position="124"/>
        <end position="145"/>
    </location>
</feature>
<keyword evidence="2" id="KW-1133">Transmembrane helix</keyword>
<evidence type="ECO:0000256" key="1">
    <source>
        <dbReference type="SAM" id="MobiDB-lite"/>
    </source>
</evidence>
<feature type="transmembrane region" description="Helical" evidence="2">
    <location>
        <begin position="56"/>
        <end position="79"/>
    </location>
</feature>
<accession>A0ABM9M9L1</accession>
<feature type="transmembrane region" description="Helical" evidence="2">
    <location>
        <begin position="31"/>
        <end position="50"/>
    </location>
</feature>
<evidence type="ECO:0000313" key="3">
    <source>
        <dbReference type="EMBL" id="CAJ1579762.1"/>
    </source>
</evidence>
<feature type="transmembrane region" description="Helical" evidence="2">
    <location>
        <begin position="91"/>
        <end position="112"/>
    </location>
</feature>
<organism evidence="3 4">
    <name type="scientific">[Mycobacterium] wendilense</name>
    <dbReference type="NCBI Taxonomy" id="3064284"/>
    <lineage>
        <taxon>Bacteria</taxon>
        <taxon>Bacillati</taxon>
        <taxon>Actinomycetota</taxon>
        <taxon>Actinomycetes</taxon>
        <taxon>Mycobacteriales</taxon>
        <taxon>Mycobacteriaceae</taxon>
        <taxon>Mycolicibacter</taxon>
    </lineage>
</organism>
<evidence type="ECO:0000313" key="4">
    <source>
        <dbReference type="Proteomes" id="UP001190466"/>
    </source>
</evidence>
<evidence type="ECO:0000256" key="2">
    <source>
        <dbReference type="SAM" id="Phobius"/>
    </source>
</evidence>
<name>A0ABM9M9L1_9MYCO</name>